<name>A0A399EUA8_9DEIN</name>
<protein>
    <submittedName>
        <fullName evidence="5">Lipopolysaccharide export system ATP-binding protein LptB</fullName>
        <ecNumber evidence="5">3.6.3.-</ecNumber>
    </submittedName>
</protein>
<feature type="domain" description="ABC transporter" evidence="4">
    <location>
        <begin position="4"/>
        <end position="245"/>
    </location>
</feature>
<evidence type="ECO:0000256" key="3">
    <source>
        <dbReference type="ARBA" id="ARBA00022840"/>
    </source>
</evidence>
<evidence type="ECO:0000313" key="6">
    <source>
        <dbReference type="Proteomes" id="UP000265800"/>
    </source>
</evidence>
<dbReference type="Gene3D" id="3.40.50.300">
    <property type="entry name" value="P-loop containing nucleotide triphosphate hydrolases"/>
    <property type="match status" value="1"/>
</dbReference>
<keyword evidence="2" id="KW-0547">Nucleotide-binding</keyword>
<dbReference type="Proteomes" id="UP000265800">
    <property type="component" value="Unassembled WGS sequence"/>
</dbReference>
<dbReference type="GO" id="GO:0016887">
    <property type="term" value="F:ATP hydrolysis activity"/>
    <property type="evidence" value="ECO:0007669"/>
    <property type="project" value="InterPro"/>
</dbReference>
<dbReference type="AlphaFoldDB" id="A0A399EUA8"/>
<dbReference type="RefSeq" id="WP_119359725.1">
    <property type="nucleotide sequence ID" value="NZ_QWKZ01000025.1"/>
</dbReference>
<sequence>MTLLETHQLSKRFGGLLAVNGCNLAVKTGEIHALIGPNGAGKTTLLNLITGVLAPNKGQVRFEGQDITHLPAHARVHRGLARTFQITNLFRNYTVRVNLELAVQARRGSSFRFWQPVFKEKALTEEAFRVAERVGLGGRFEVVAGQLSHGEQRALEVALALASRPKLLLLDEPMAGMGPEESARMVELIESLRQEFTILLVEHDMDAVFRLAQRISVLVYGQVIATGTPEEIRANPEVHKAYLGDEGGVA</sequence>
<dbReference type="InterPro" id="IPR003439">
    <property type="entry name" value="ABC_transporter-like_ATP-bd"/>
</dbReference>
<evidence type="ECO:0000259" key="4">
    <source>
        <dbReference type="PROSITE" id="PS50893"/>
    </source>
</evidence>
<evidence type="ECO:0000313" key="5">
    <source>
        <dbReference type="EMBL" id="RIH87120.1"/>
    </source>
</evidence>
<dbReference type="Pfam" id="PF00005">
    <property type="entry name" value="ABC_tran"/>
    <property type="match status" value="1"/>
</dbReference>
<dbReference type="OrthoDB" id="34082at2"/>
<dbReference type="CDD" id="cd03219">
    <property type="entry name" value="ABC_Mj1267_LivG_branched"/>
    <property type="match status" value="1"/>
</dbReference>
<dbReference type="SUPFAM" id="SSF52540">
    <property type="entry name" value="P-loop containing nucleoside triphosphate hydrolases"/>
    <property type="match status" value="1"/>
</dbReference>
<dbReference type="InterPro" id="IPR051120">
    <property type="entry name" value="ABC_AA/LPS_Transport"/>
</dbReference>
<proteinExistence type="predicted"/>
<dbReference type="PROSITE" id="PS50893">
    <property type="entry name" value="ABC_TRANSPORTER_2"/>
    <property type="match status" value="1"/>
</dbReference>
<dbReference type="InterPro" id="IPR017871">
    <property type="entry name" value="ABC_transporter-like_CS"/>
</dbReference>
<dbReference type="PROSITE" id="PS00211">
    <property type="entry name" value="ABC_TRANSPORTER_1"/>
    <property type="match status" value="1"/>
</dbReference>
<dbReference type="GO" id="GO:0005524">
    <property type="term" value="F:ATP binding"/>
    <property type="evidence" value="ECO:0007669"/>
    <property type="project" value="UniProtKB-KW"/>
</dbReference>
<dbReference type="InterPro" id="IPR032823">
    <property type="entry name" value="BCA_ABC_TP_C"/>
</dbReference>
<dbReference type="InterPro" id="IPR027417">
    <property type="entry name" value="P-loop_NTPase"/>
</dbReference>
<accession>A0A399EUA8</accession>
<evidence type="ECO:0000256" key="1">
    <source>
        <dbReference type="ARBA" id="ARBA00022448"/>
    </source>
</evidence>
<keyword evidence="1" id="KW-0813">Transport</keyword>
<dbReference type="EMBL" id="QWKZ01000025">
    <property type="protein sequence ID" value="RIH87120.1"/>
    <property type="molecule type" value="Genomic_DNA"/>
</dbReference>
<dbReference type="FunFam" id="3.40.50.300:FF:000421">
    <property type="entry name" value="Branched-chain amino acid ABC transporter ATP-binding protein"/>
    <property type="match status" value="1"/>
</dbReference>
<dbReference type="PANTHER" id="PTHR45772">
    <property type="entry name" value="CONSERVED COMPONENT OF ABC TRANSPORTER FOR NATURAL AMINO ACIDS-RELATED"/>
    <property type="match status" value="1"/>
</dbReference>
<dbReference type="GO" id="GO:0005886">
    <property type="term" value="C:plasma membrane"/>
    <property type="evidence" value="ECO:0007669"/>
    <property type="project" value="TreeGrafter"/>
</dbReference>
<gene>
    <name evidence="5" type="primary">lptB_3</name>
    <name evidence="5" type="ORF">Mlute_01061</name>
</gene>
<keyword evidence="6" id="KW-1185">Reference proteome</keyword>
<keyword evidence="3 5" id="KW-0067">ATP-binding</keyword>
<keyword evidence="5" id="KW-0378">Hydrolase</keyword>
<dbReference type="InterPro" id="IPR003593">
    <property type="entry name" value="AAA+_ATPase"/>
</dbReference>
<dbReference type="SMART" id="SM00382">
    <property type="entry name" value="AAA"/>
    <property type="match status" value="1"/>
</dbReference>
<dbReference type="EC" id="3.6.3.-" evidence="5"/>
<dbReference type="Pfam" id="PF12399">
    <property type="entry name" value="BCA_ABC_TP_C"/>
    <property type="match status" value="1"/>
</dbReference>
<comment type="caution">
    <text evidence="5">The sequence shown here is derived from an EMBL/GenBank/DDBJ whole genome shotgun (WGS) entry which is preliminary data.</text>
</comment>
<dbReference type="PANTHER" id="PTHR45772:SF2">
    <property type="entry name" value="ABC TRANSPORTER ATP-BINDING PROTEIN"/>
    <property type="match status" value="1"/>
</dbReference>
<organism evidence="5 6">
    <name type="scientific">Meiothermus luteus</name>
    <dbReference type="NCBI Taxonomy" id="2026184"/>
    <lineage>
        <taxon>Bacteria</taxon>
        <taxon>Thermotogati</taxon>
        <taxon>Deinococcota</taxon>
        <taxon>Deinococci</taxon>
        <taxon>Thermales</taxon>
        <taxon>Thermaceae</taxon>
        <taxon>Meiothermus</taxon>
    </lineage>
</organism>
<reference evidence="5 6" key="1">
    <citation type="submission" date="2018-08" db="EMBL/GenBank/DDBJ databases">
        <title>Meiothermus luteus KCTC 52599 genome sequencing project.</title>
        <authorList>
            <person name="Da Costa M.S."/>
            <person name="Albuquerque L."/>
            <person name="Raposo P."/>
            <person name="Froufe H.J.C."/>
            <person name="Barroso C.S."/>
            <person name="Egas C."/>
        </authorList>
    </citation>
    <scope>NUCLEOTIDE SEQUENCE [LARGE SCALE GENOMIC DNA]</scope>
    <source>
        <strain evidence="5 6">KCTC 52599</strain>
    </source>
</reference>
<evidence type="ECO:0000256" key="2">
    <source>
        <dbReference type="ARBA" id="ARBA00022741"/>
    </source>
</evidence>